<dbReference type="Proteomes" id="UP000239757">
    <property type="component" value="Unassembled WGS sequence"/>
</dbReference>
<evidence type="ECO:0000313" key="3">
    <source>
        <dbReference type="Proteomes" id="UP000239757"/>
    </source>
</evidence>
<dbReference type="AlphaFoldDB" id="A0A2P5WMG7"/>
<gene>
    <name evidence="2" type="ORF">GOBAR_AA28398</name>
</gene>
<accession>A0A2P5WMG7</accession>
<reference evidence="2 3" key="1">
    <citation type="submission" date="2015-01" db="EMBL/GenBank/DDBJ databases">
        <title>Genome of allotetraploid Gossypium barbadense reveals genomic plasticity and fiber elongation in cotton evolution.</title>
        <authorList>
            <person name="Chen X."/>
            <person name="Liu X."/>
            <person name="Zhao B."/>
            <person name="Zheng H."/>
            <person name="Hu Y."/>
            <person name="Lu G."/>
            <person name="Yang C."/>
            <person name="Chen J."/>
            <person name="Shan C."/>
            <person name="Zhang L."/>
            <person name="Zhou Y."/>
            <person name="Wang L."/>
            <person name="Guo W."/>
            <person name="Bai Y."/>
            <person name="Ruan J."/>
            <person name="Shangguan X."/>
            <person name="Mao Y."/>
            <person name="Jiang J."/>
            <person name="Zhu Y."/>
            <person name="Lei J."/>
            <person name="Kang H."/>
            <person name="Chen S."/>
            <person name="He X."/>
            <person name="Wang R."/>
            <person name="Wang Y."/>
            <person name="Chen J."/>
            <person name="Wang L."/>
            <person name="Yu S."/>
            <person name="Wang B."/>
            <person name="Wei J."/>
            <person name="Song S."/>
            <person name="Lu X."/>
            <person name="Gao Z."/>
            <person name="Gu W."/>
            <person name="Deng X."/>
            <person name="Ma D."/>
            <person name="Wang S."/>
            <person name="Liang W."/>
            <person name="Fang L."/>
            <person name="Cai C."/>
            <person name="Zhu X."/>
            <person name="Zhou B."/>
            <person name="Zhang Y."/>
            <person name="Chen Z."/>
            <person name="Xu S."/>
            <person name="Zhu R."/>
            <person name="Wang S."/>
            <person name="Zhang T."/>
            <person name="Zhao G."/>
        </authorList>
    </citation>
    <scope>NUCLEOTIDE SEQUENCE [LARGE SCALE GENOMIC DNA]</scope>
    <source>
        <strain evidence="3">cv. Xinhai21</strain>
        <tissue evidence="2">Leaf</tissue>
    </source>
</reference>
<feature type="compositionally biased region" description="Basic and acidic residues" evidence="1">
    <location>
        <begin position="41"/>
        <end position="54"/>
    </location>
</feature>
<feature type="compositionally biased region" description="Basic and acidic residues" evidence="1">
    <location>
        <begin position="15"/>
        <end position="26"/>
    </location>
</feature>
<proteinExistence type="predicted"/>
<dbReference type="EMBL" id="KZ667107">
    <property type="protein sequence ID" value="PPR92277.1"/>
    <property type="molecule type" value="Genomic_DNA"/>
</dbReference>
<evidence type="ECO:0000256" key="1">
    <source>
        <dbReference type="SAM" id="MobiDB-lite"/>
    </source>
</evidence>
<organism evidence="2 3">
    <name type="scientific">Gossypium barbadense</name>
    <name type="common">Sea Island cotton</name>
    <name type="synonym">Hibiscus barbadensis</name>
    <dbReference type="NCBI Taxonomy" id="3634"/>
    <lineage>
        <taxon>Eukaryota</taxon>
        <taxon>Viridiplantae</taxon>
        <taxon>Streptophyta</taxon>
        <taxon>Embryophyta</taxon>
        <taxon>Tracheophyta</taxon>
        <taxon>Spermatophyta</taxon>
        <taxon>Magnoliopsida</taxon>
        <taxon>eudicotyledons</taxon>
        <taxon>Gunneridae</taxon>
        <taxon>Pentapetalae</taxon>
        <taxon>rosids</taxon>
        <taxon>malvids</taxon>
        <taxon>Malvales</taxon>
        <taxon>Malvaceae</taxon>
        <taxon>Malvoideae</taxon>
        <taxon>Gossypium</taxon>
    </lineage>
</organism>
<name>A0A2P5WMG7_GOSBA</name>
<evidence type="ECO:0000313" key="2">
    <source>
        <dbReference type="EMBL" id="PPR92277.1"/>
    </source>
</evidence>
<protein>
    <submittedName>
        <fullName evidence="2">Uncharacterized protein</fullName>
    </submittedName>
</protein>
<sequence>MEYCDTIYFLIRGGYGREPRSDEKDPQGSSGGGVELPMESDSLRKDEANIRAPRESANLSSIEKSDAVRASELRRYRMKKLRRLQQEVWKGSNEKSNAHTGGVETVRGFKRKAPLAMPEEILMIRR</sequence>
<feature type="region of interest" description="Disordered" evidence="1">
    <location>
        <begin position="15"/>
        <end position="63"/>
    </location>
</feature>